<dbReference type="SUPFAM" id="SSF55073">
    <property type="entry name" value="Nucleotide cyclase"/>
    <property type="match status" value="1"/>
</dbReference>
<dbReference type="GO" id="GO:0009190">
    <property type="term" value="P:cyclic nucleotide biosynthetic process"/>
    <property type="evidence" value="ECO:0007669"/>
    <property type="project" value="InterPro"/>
</dbReference>
<dbReference type="GO" id="GO:0016787">
    <property type="term" value="F:hydrolase activity"/>
    <property type="evidence" value="ECO:0007669"/>
    <property type="project" value="UniProtKB-KW"/>
</dbReference>
<dbReference type="InterPro" id="IPR001054">
    <property type="entry name" value="A/G_cyclase"/>
</dbReference>
<dbReference type="AlphaFoldDB" id="A0A7I7NY71"/>
<evidence type="ECO:0000313" key="2">
    <source>
        <dbReference type="EMBL" id="BBY01616.1"/>
    </source>
</evidence>
<reference evidence="2 3" key="1">
    <citation type="journal article" date="2019" name="Emerg. Microbes Infect.">
        <title>Comprehensive subspecies identification of 175 nontuberculous mycobacteria species based on 7547 genomic profiles.</title>
        <authorList>
            <person name="Matsumoto Y."/>
            <person name="Kinjo T."/>
            <person name="Motooka D."/>
            <person name="Nabeya D."/>
            <person name="Jung N."/>
            <person name="Uechi K."/>
            <person name="Horii T."/>
            <person name="Iida T."/>
            <person name="Fujita J."/>
            <person name="Nakamura S."/>
        </authorList>
    </citation>
    <scope>NUCLEOTIDE SEQUENCE [LARGE SCALE GENOMIC DNA]</scope>
    <source>
        <strain evidence="2 3">JCM 16018</strain>
    </source>
</reference>
<dbReference type="Proteomes" id="UP000466632">
    <property type="component" value="Chromosome"/>
</dbReference>
<dbReference type="PANTHER" id="PTHR43433:SF8">
    <property type="entry name" value="BIFUNCTIONAL LIPASE_ADENYLATE CYCLASE LIPJ"/>
    <property type="match status" value="1"/>
</dbReference>
<dbReference type="Gene3D" id="3.30.70.1230">
    <property type="entry name" value="Nucleotide cyclase"/>
    <property type="match status" value="1"/>
</dbReference>
<evidence type="ECO:0000259" key="1">
    <source>
        <dbReference type="PROSITE" id="PS50125"/>
    </source>
</evidence>
<evidence type="ECO:0000313" key="3">
    <source>
        <dbReference type="Proteomes" id="UP000466632"/>
    </source>
</evidence>
<dbReference type="PRINTS" id="PR00111">
    <property type="entry name" value="ABHYDROLASE"/>
</dbReference>
<dbReference type="EMBL" id="AP022582">
    <property type="protein sequence ID" value="BBY01616.1"/>
    <property type="molecule type" value="Genomic_DNA"/>
</dbReference>
<dbReference type="Pfam" id="PF12697">
    <property type="entry name" value="Abhydrolase_6"/>
    <property type="match status" value="1"/>
</dbReference>
<gene>
    <name evidence="2" type="ORF">MSEO_21150</name>
</gene>
<organism evidence="2 3">
    <name type="scientific">Mycobacterium seoulense</name>
    <dbReference type="NCBI Taxonomy" id="386911"/>
    <lineage>
        <taxon>Bacteria</taxon>
        <taxon>Bacillati</taxon>
        <taxon>Actinomycetota</taxon>
        <taxon>Actinomycetes</taxon>
        <taxon>Mycobacteriales</taxon>
        <taxon>Mycobacteriaceae</taxon>
        <taxon>Mycobacterium</taxon>
    </lineage>
</organism>
<dbReference type="InterPro" id="IPR029787">
    <property type="entry name" value="Nucleotide_cyclase"/>
</dbReference>
<dbReference type="PANTHER" id="PTHR43433">
    <property type="entry name" value="HYDROLASE, ALPHA/BETA FOLD FAMILY PROTEIN"/>
    <property type="match status" value="1"/>
</dbReference>
<dbReference type="PROSITE" id="PS50125">
    <property type="entry name" value="GUANYLATE_CYCLASE_2"/>
    <property type="match status" value="1"/>
</dbReference>
<name>A0A7I7NY71_9MYCO</name>
<protein>
    <submittedName>
        <fullName evidence="2">Hydrolase</fullName>
    </submittedName>
</protein>
<dbReference type="SMART" id="SM00044">
    <property type="entry name" value="CYCc"/>
    <property type="match status" value="1"/>
</dbReference>
<dbReference type="InterPro" id="IPR050471">
    <property type="entry name" value="AB_hydrolase"/>
</dbReference>
<proteinExistence type="predicted"/>
<dbReference type="GO" id="GO:0004016">
    <property type="term" value="F:adenylate cyclase activity"/>
    <property type="evidence" value="ECO:0007669"/>
    <property type="project" value="UniProtKB-ARBA"/>
</dbReference>
<feature type="domain" description="Guanylate cyclase" evidence="1">
    <location>
        <begin position="293"/>
        <end position="400"/>
    </location>
</feature>
<dbReference type="SUPFAM" id="SSF53474">
    <property type="entry name" value="alpha/beta-Hydrolases"/>
    <property type="match status" value="1"/>
</dbReference>
<dbReference type="CDD" id="cd07302">
    <property type="entry name" value="CHD"/>
    <property type="match status" value="1"/>
</dbReference>
<dbReference type="Gene3D" id="3.40.50.1820">
    <property type="entry name" value="alpha/beta hydrolase"/>
    <property type="match status" value="1"/>
</dbReference>
<accession>A0A7I7NY71</accession>
<dbReference type="Pfam" id="PF00211">
    <property type="entry name" value="Guanylate_cyc"/>
    <property type="match status" value="1"/>
</dbReference>
<dbReference type="GO" id="GO:0035556">
    <property type="term" value="P:intracellular signal transduction"/>
    <property type="evidence" value="ECO:0007669"/>
    <property type="project" value="InterPro"/>
</dbReference>
<keyword evidence="3" id="KW-1185">Reference proteome</keyword>
<keyword evidence="2" id="KW-0378">Hydrolase</keyword>
<sequence>MAMNVAGRVPDIHYAKSGDLNIAFFVIGEGPDLVVAPGFISHLEIMWEEPSVVHFYSRLASFRRVVTFDKRGTGLSDPATHAPTLEESVDDLRAVMDAAGCESADVLGISEGGTMAMLMTASHPERVNALVLYGTFSRLLRAPDYPLGVTEEQLAALVELSAKGWGEGIGLGGWAPSRRGDADLRRWWARVQRMAASPGMVRNIFALYPRLDIRDVLPAIQVPTLVVHRRDDRMVAVDMGRYLADRIAGSKFVEVDGADHLFFTGDADAVLDEIEEFLTGVRPLPTVERVLATVLFTDIVDSTKRAVELGDERWKELLGRHDAQVRHQLERFRGYEVNTTGDGFLARFDGPARAIRCAMAIRDVLRSLGLEVRAGVHTGEVELRGDDISGIAVHIAARVAAAAGAGEVLVSRTVVDLVAGSGLRFAPRGEHTLKGVTGEWPLFAVEG</sequence>
<dbReference type="KEGG" id="mseo:MSEO_21150"/>
<dbReference type="InterPro" id="IPR000073">
    <property type="entry name" value="AB_hydrolase_1"/>
</dbReference>
<dbReference type="InterPro" id="IPR029058">
    <property type="entry name" value="AB_hydrolase_fold"/>
</dbReference>